<proteinExistence type="predicted"/>
<accession>A0A2T7A6L8</accession>
<evidence type="ECO:0000313" key="2">
    <source>
        <dbReference type="EMBL" id="PUU83391.1"/>
    </source>
</evidence>
<sequence length="115" mass="12862">MPPSSFNNNEHIPPVRETSSHLRTWIFDAETSDDDDSYFSFPNRPSTTSTTSTKSISTMSIPIHISKDITPETPVSDLGPTPATPDADSPPLRTEVDIVLCYKIRALKHFAHWSY</sequence>
<evidence type="ECO:0000256" key="1">
    <source>
        <dbReference type="SAM" id="MobiDB-lite"/>
    </source>
</evidence>
<dbReference type="EMBL" id="NESQ01000013">
    <property type="protein sequence ID" value="PUU83391.1"/>
    <property type="molecule type" value="Genomic_DNA"/>
</dbReference>
<evidence type="ECO:0000313" key="3">
    <source>
        <dbReference type="Proteomes" id="UP000244722"/>
    </source>
</evidence>
<dbReference type="Proteomes" id="UP000244722">
    <property type="component" value="Unassembled WGS sequence"/>
</dbReference>
<dbReference type="AlphaFoldDB" id="A0A2T7A6L8"/>
<comment type="caution">
    <text evidence="2">The sequence shown here is derived from an EMBL/GenBank/DDBJ whole genome shotgun (WGS) entry which is preliminary data.</text>
</comment>
<feature type="compositionally biased region" description="Low complexity" evidence="1">
    <location>
        <begin position="46"/>
        <end position="60"/>
    </location>
</feature>
<feature type="compositionally biased region" description="Low complexity" evidence="1">
    <location>
        <begin position="80"/>
        <end position="90"/>
    </location>
</feature>
<reference evidence="2 3" key="1">
    <citation type="submission" date="2017-04" db="EMBL/GenBank/DDBJ databases">
        <title>Draft genome sequence of Tuber borchii Vittad., a whitish edible truffle.</title>
        <authorList>
            <consortium name="DOE Joint Genome Institute"/>
            <person name="Murat C."/>
            <person name="Kuo A."/>
            <person name="Barry K.W."/>
            <person name="Clum A."/>
            <person name="Dockter R.B."/>
            <person name="Fauchery L."/>
            <person name="Iotti M."/>
            <person name="Kohler A."/>
            <person name="Labutti K."/>
            <person name="Lindquist E.A."/>
            <person name="Lipzen A."/>
            <person name="Ohm R.A."/>
            <person name="Wang M."/>
            <person name="Grigoriev I.V."/>
            <person name="Zambonelli A."/>
            <person name="Martin F.M."/>
        </authorList>
    </citation>
    <scope>NUCLEOTIDE SEQUENCE [LARGE SCALE GENOMIC DNA]</scope>
    <source>
        <strain evidence="2 3">Tbo3840</strain>
    </source>
</reference>
<gene>
    <name evidence="2" type="ORF">B9Z19DRAFT_1119334</name>
</gene>
<keyword evidence="3" id="KW-1185">Reference proteome</keyword>
<organism evidence="2 3">
    <name type="scientific">Tuber borchii</name>
    <name type="common">White truffle</name>
    <dbReference type="NCBI Taxonomy" id="42251"/>
    <lineage>
        <taxon>Eukaryota</taxon>
        <taxon>Fungi</taxon>
        <taxon>Dikarya</taxon>
        <taxon>Ascomycota</taxon>
        <taxon>Pezizomycotina</taxon>
        <taxon>Pezizomycetes</taxon>
        <taxon>Pezizales</taxon>
        <taxon>Tuberaceae</taxon>
        <taxon>Tuber</taxon>
    </lineage>
</organism>
<feature type="region of interest" description="Disordered" evidence="1">
    <location>
        <begin position="32"/>
        <end position="90"/>
    </location>
</feature>
<protein>
    <submittedName>
        <fullName evidence="2">Uncharacterized protein</fullName>
    </submittedName>
</protein>
<name>A0A2T7A6L8_TUBBO</name>